<dbReference type="InterPro" id="IPR043519">
    <property type="entry name" value="NT_sf"/>
</dbReference>
<dbReference type="EMBL" id="SAYU02000032">
    <property type="protein sequence ID" value="NHA68576.1"/>
    <property type="molecule type" value="Genomic_DNA"/>
</dbReference>
<reference evidence="1" key="1">
    <citation type="submission" date="2020-03" db="EMBL/GenBank/DDBJ databases">
        <title>Phycicoccus flavus sp. nov., a novel endophytic actinobacterium isolated from branch of Kandelia candel.</title>
        <authorList>
            <person name="Tuo L."/>
        </authorList>
    </citation>
    <scope>NUCLEOTIDE SEQUENCE</scope>
    <source>
        <strain evidence="1">CMS6Z-2</strain>
    </source>
</reference>
<dbReference type="Gene3D" id="3.30.460.10">
    <property type="entry name" value="Beta Polymerase, domain 2"/>
    <property type="match status" value="1"/>
</dbReference>
<gene>
    <name evidence="1" type="ORF">EPD83_011005</name>
</gene>
<accession>A0A8T6R403</accession>
<protein>
    <submittedName>
        <fullName evidence="1">GrpB family protein</fullName>
    </submittedName>
</protein>
<organism evidence="1 2">
    <name type="scientific">Phycicoccus flavus</name>
    <dbReference type="NCBI Taxonomy" id="2502783"/>
    <lineage>
        <taxon>Bacteria</taxon>
        <taxon>Bacillati</taxon>
        <taxon>Actinomycetota</taxon>
        <taxon>Actinomycetes</taxon>
        <taxon>Micrococcales</taxon>
        <taxon>Intrasporangiaceae</taxon>
        <taxon>Phycicoccus</taxon>
    </lineage>
</organism>
<dbReference type="SUPFAM" id="SSF81301">
    <property type="entry name" value="Nucleotidyltransferase"/>
    <property type="match status" value="1"/>
</dbReference>
<keyword evidence="2" id="KW-1185">Reference proteome</keyword>
<dbReference type="Pfam" id="PF04229">
    <property type="entry name" value="GrpB"/>
    <property type="match status" value="1"/>
</dbReference>
<dbReference type="PANTHER" id="PTHR34822">
    <property type="entry name" value="GRPB DOMAIN PROTEIN (AFU_ORTHOLOGUE AFUA_1G01530)"/>
    <property type="match status" value="1"/>
</dbReference>
<evidence type="ECO:0000313" key="2">
    <source>
        <dbReference type="Proteomes" id="UP000287866"/>
    </source>
</evidence>
<dbReference type="Proteomes" id="UP000287866">
    <property type="component" value="Unassembled WGS sequence"/>
</dbReference>
<comment type="caution">
    <text evidence="1">The sequence shown here is derived from an EMBL/GenBank/DDBJ whole genome shotgun (WGS) entry which is preliminary data.</text>
</comment>
<dbReference type="PANTHER" id="PTHR34822:SF1">
    <property type="entry name" value="GRPB FAMILY PROTEIN"/>
    <property type="match status" value="1"/>
</dbReference>
<name>A0A8T6R403_9MICO</name>
<dbReference type="AlphaFoldDB" id="A0A8T6R403"/>
<proteinExistence type="predicted"/>
<dbReference type="InterPro" id="IPR007344">
    <property type="entry name" value="GrpB/CoaE"/>
</dbReference>
<sequence>MVAVVDPDPSWPQQYAQLAELVRSALGLRVLTLDHVGSTSVPGLAAKPVIDIVLVVADPDAEDAYVPPLEAAGFVHWIREPWFEGHRMLRHTDPAANLHVFGPDSPAPFRDRVFRDWLRACDEDRDRYATVKREASAAAVAAGEHGMQYNARKEAVIREIHHRAFVAAGLLPS</sequence>
<evidence type="ECO:0000313" key="1">
    <source>
        <dbReference type="EMBL" id="NHA68576.1"/>
    </source>
</evidence>